<organism evidence="2 3">
    <name type="scientific">Paenibacillus melissococcoides</name>
    <dbReference type="NCBI Taxonomy" id="2912268"/>
    <lineage>
        <taxon>Bacteria</taxon>
        <taxon>Bacillati</taxon>
        <taxon>Bacillota</taxon>
        <taxon>Bacilli</taxon>
        <taxon>Bacillales</taxon>
        <taxon>Paenibacillaceae</taxon>
        <taxon>Paenibacillus</taxon>
    </lineage>
</organism>
<dbReference type="Proteomes" id="UP001154322">
    <property type="component" value="Unassembled WGS sequence"/>
</dbReference>
<comment type="caution">
    <text evidence="2">The sequence shown here is derived from an EMBL/GenBank/DDBJ whole genome shotgun (WGS) entry which is preliminary data.</text>
</comment>
<evidence type="ECO:0000256" key="1">
    <source>
        <dbReference type="SAM" id="Phobius"/>
    </source>
</evidence>
<keyword evidence="1" id="KW-0812">Transmembrane</keyword>
<keyword evidence="3" id="KW-1185">Reference proteome</keyword>
<feature type="transmembrane region" description="Helical" evidence="1">
    <location>
        <begin position="29"/>
        <end position="51"/>
    </location>
</feature>
<protein>
    <recommendedName>
        <fullName evidence="4">Major facilitator superfamily (MFS) profile domain-containing protein</fullName>
    </recommendedName>
</protein>
<accession>A0ABM9G3X0</accession>
<name>A0ABM9G3X0_9BACL</name>
<keyword evidence="1" id="KW-1133">Transmembrane helix</keyword>
<reference evidence="2" key="1">
    <citation type="submission" date="2022-06" db="EMBL/GenBank/DDBJ databases">
        <authorList>
            <person name="Dietemann V."/>
            <person name="Ory F."/>
            <person name="Dainat B."/>
            <person name="Oberhansli S."/>
        </authorList>
    </citation>
    <scope>NUCLEOTIDE SEQUENCE</scope>
    <source>
        <strain evidence="2">Ena-SAMPLE-TAB-26-04-2022-14:26:32:270-5432</strain>
    </source>
</reference>
<sequence length="78" mass="7853">MSMLGLAGAAGLIYGAVFGSLSLSVRIAAWAAALTGIGFFGSNLVLSFLALSGRAMFCSIMTSPPSGVMAIGLCHGRR</sequence>
<dbReference type="EMBL" id="CALYLO010000004">
    <property type="protein sequence ID" value="CAH8246238.1"/>
    <property type="molecule type" value="Genomic_DNA"/>
</dbReference>
<evidence type="ECO:0000313" key="3">
    <source>
        <dbReference type="Proteomes" id="UP001154322"/>
    </source>
</evidence>
<evidence type="ECO:0000313" key="2">
    <source>
        <dbReference type="EMBL" id="CAH8246238.1"/>
    </source>
</evidence>
<proteinExistence type="predicted"/>
<gene>
    <name evidence="2" type="ORF">WJ0W_003473</name>
</gene>
<keyword evidence="1" id="KW-0472">Membrane</keyword>
<evidence type="ECO:0008006" key="4">
    <source>
        <dbReference type="Google" id="ProtNLM"/>
    </source>
</evidence>